<evidence type="ECO:0000256" key="1">
    <source>
        <dbReference type="ARBA" id="ARBA00004141"/>
    </source>
</evidence>
<feature type="transmembrane region" description="Helical" evidence="7">
    <location>
        <begin position="81"/>
        <end position="103"/>
    </location>
</feature>
<evidence type="ECO:0000259" key="8">
    <source>
        <dbReference type="PROSITE" id="PS51202"/>
    </source>
</evidence>
<protein>
    <submittedName>
        <fullName evidence="9">SLC13 family permease</fullName>
    </submittedName>
</protein>
<dbReference type="GO" id="GO:0008324">
    <property type="term" value="F:monoatomic cation transmembrane transporter activity"/>
    <property type="evidence" value="ECO:0007669"/>
    <property type="project" value="InterPro"/>
</dbReference>
<dbReference type="RefSeq" id="WP_173237775.1">
    <property type="nucleotide sequence ID" value="NZ_AP022839.1"/>
</dbReference>
<keyword evidence="5 7" id="KW-1133">Transmembrane helix</keyword>
<dbReference type="PANTHER" id="PTHR43652">
    <property type="entry name" value="BASIC AMINO ACID ANTIPORTER YFCC-RELATED"/>
    <property type="match status" value="1"/>
</dbReference>
<organism evidence="9 10">
    <name type="scientific">Legionella antarctica</name>
    <dbReference type="NCBI Taxonomy" id="2708020"/>
    <lineage>
        <taxon>Bacteria</taxon>
        <taxon>Pseudomonadati</taxon>
        <taxon>Pseudomonadota</taxon>
        <taxon>Gammaproteobacteria</taxon>
        <taxon>Legionellales</taxon>
        <taxon>Legionellaceae</taxon>
        <taxon>Legionella</taxon>
    </lineage>
</organism>
<feature type="domain" description="RCK C-terminal" evidence="8">
    <location>
        <begin position="299"/>
        <end position="384"/>
    </location>
</feature>
<dbReference type="Proteomes" id="UP000502894">
    <property type="component" value="Chromosome"/>
</dbReference>
<feature type="transmembrane region" description="Helical" evidence="7">
    <location>
        <begin position="27"/>
        <end position="43"/>
    </location>
</feature>
<feature type="transmembrane region" description="Helical" evidence="7">
    <location>
        <begin position="446"/>
        <end position="464"/>
    </location>
</feature>
<keyword evidence="10" id="KW-1185">Reference proteome</keyword>
<dbReference type="AlphaFoldDB" id="A0A6F8T8Z8"/>
<feature type="transmembrane region" description="Helical" evidence="7">
    <location>
        <begin position="476"/>
        <end position="500"/>
    </location>
</feature>
<gene>
    <name evidence="9" type="ORF">TUM19329_28170</name>
</gene>
<accession>A0A6F8T8Z8</accession>
<dbReference type="Pfam" id="PF02080">
    <property type="entry name" value="TrkA_C"/>
    <property type="match status" value="1"/>
</dbReference>
<name>A0A6F8T8Z8_9GAMM</name>
<keyword evidence="2" id="KW-0813">Transport</keyword>
<feature type="transmembrane region" description="Helical" evidence="7">
    <location>
        <begin position="110"/>
        <end position="129"/>
    </location>
</feature>
<sequence length="590" mass="63727">MHDANLLFLILILTIGMFIWGRFRYDVVALMCLLALTLTGLIPSEKAFSGFSNSAVISVAMVMVISAALIQSGLVDQVISFIQPLLTSPMLLIGAICIIASCLSAFVNDVGALSILMPVAIQGAIAAKLSPSKILMPLSFATLLGGMTTKIGTPPNLLISSYRESIVGAPFSMFDYTPTGLSVAFGGLVFIIFIGWRLVPARRKPSNDPTELYQLHDYISEVRIPEGSTVVGMSRQELESLIEGDLSIIGLIRGRKKKIAIPGDEELLPNDVLIIEASHDDLNKLITAGKLELFSGEVFTTASLVGQNYNTVEAVVTPGSRVHGRSWQQLRIRSRMGLNLIAIARSGKPLKNRLHHVNFNPGDVLLLQGVIEELPENLANLGLVPLAERNISVGFRRTLILPLLFFIGGILLNVFQIVPIQVAFTLVVVAMIGVNIISVHQVYKSIDWSIIVMLGALIPLGLALKTTGAARMIGQSLLFFTEGTSVLVILGLLIMITMTLSDVMNNAATAVVMAPIGADIAELLHMSPDPFLIAISIGASCSCLTPISHQNNTLIMGPGGYKFFDYLWLGIPLEVIVLLTALPSLYYFWL</sequence>
<dbReference type="PRINTS" id="PR00173">
    <property type="entry name" value="EDTRNSPORT"/>
</dbReference>
<dbReference type="PROSITE" id="PS51202">
    <property type="entry name" value="RCK_C"/>
    <property type="match status" value="2"/>
</dbReference>
<evidence type="ECO:0000256" key="3">
    <source>
        <dbReference type="ARBA" id="ARBA00022692"/>
    </source>
</evidence>
<evidence type="ECO:0000256" key="7">
    <source>
        <dbReference type="SAM" id="Phobius"/>
    </source>
</evidence>
<dbReference type="InterPro" id="IPR036721">
    <property type="entry name" value="RCK_C_sf"/>
</dbReference>
<feature type="transmembrane region" description="Helical" evidence="7">
    <location>
        <begin position="180"/>
        <end position="199"/>
    </location>
</feature>
<dbReference type="InterPro" id="IPR006037">
    <property type="entry name" value="RCK_C"/>
</dbReference>
<dbReference type="GO" id="GO:0006813">
    <property type="term" value="P:potassium ion transport"/>
    <property type="evidence" value="ECO:0007669"/>
    <property type="project" value="InterPro"/>
</dbReference>
<evidence type="ECO:0000256" key="6">
    <source>
        <dbReference type="ARBA" id="ARBA00023136"/>
    </source>
</evidence>
<dbReference type="InterPro" id="IPR004680">
    <property type="entry name" value="Cit_transptr-like_dom"/>
</dbReference>
<feature type="transmembrane region" description="Helical" evidence="7">
    <location>
        <begin position="55"/>
        <end position="75"/>
    </location>
</feature>
<dbReference type="SUPFAM" id="SSF116726">
    <property type="entry name" value="TrkA C-terminal domain-like"/>
    <property type="match status" value="2"/>
</dbReference>
<evidence type="ECO:0000313" key="9">
    <source>
        <dbReference type="EMBL" id="BCA96456.1"/>
    </source>
</evidence>
<feature type="domain" description="RCK C-terminal" evidence="8">
    <location>
        <begin position="207"/>
        <end position="291"/>
    </location>
</feature>
<dbReference type="KEGG" id="lant:TUM19329_28170"/>
<dbReference type="Gene3D" id="3.30.70.1450">
    <property type="entry name" value="Regulator of K+ conductance, C-terminal domain"/>
    <property type="match status" value="2"/>
</dbReference>
<dbReference type="PANTHER" id="PTHR43652:SF2">
    <property type="entry name" value="BASIC AMINO ACID ANTIPORTER YFCC-RELATED"/>
    <property type="match status" value="1"/>
</dbReference>
<dbReference type="GO" id="GO:0005886">
    <property type="term" value="C:plasma membrane"/>
    <property type="evidence" value="ECO:0007669"/>
    <property type="project" value="TreeGrafter"/>
</dbReference>
<dbReference type="InterPro" id="IPR051679">
    <property type="entry name" value="DASS-Related_Transporters"/>
</dbReference>
<evidence type="ECO:0000313" key="10">
    <source>
        <dbReference type="Proteomes" id="UP000502894"/>
    </source>
</evidence>
<feature type="transmembrane region" description="Helical" evidence="7">
    <location>
        <begin position="567"/>
        <end position="589"/>
    </location>
</feature>
<feature type="transmembrane region" description="Helical" evidence="7">
    <location>
        <begin position="5"/>
        <end position="21"/>
    </location>
</feature>
<evidence type="ECO:0000256" key="5">
    <source>
        <dbReference type="ARBA" id="ARBA00022989"/>
    </source>
</evidence>
<keyword evidence="3 7" id="KW-0812">Transmembrane</keyword>
<reference evidence="9" key="1">
    <citation type="journal article" date="2020" name="Microbiol. Resour. Announc.">
        <title>Complete Genome Sequence of Novel Psychrotolerant Legionella Strain TUM19329, Isolated from Antarctic Lake Sediment.</title>
        <authorList>
            <person name="Shimada S."/>
            <person name="Nakai R."/>
            <person name="Aoki K."/>
            <person name="Shimoeda N."/>
            <person name="Ohno G."/>
            <person name="Miyazaki Y."/>
            <person name="Kudoh S."/>
            <person name="Imura S."/>
            <person name="Watanabe K."/>
            <person name="Ishii Y."/>
            <person name="Tateda K."/>
        </authorList>
    </citation>
    <scope>NUCLEOTIDE SEQUENCE [LARGE SCALE GENOMIC DNA]</scope>
    <source>
        <strain evidence="9">TUM19329</strain>
    </source>
</reference>
<evidence type="ECO:0000256" key="2">
    <source>
        <dbReference type="ARBA" id="ARBA00022448"/>
    </source>
</evidence>
<comment type="subcellular location">
    <subcellularLocation>
        <location evidence="1">Membrane</location>
        <topology evidence="1">Multi-pass membrane protein</topology>
    </subcellularLocation>
</comment>
<proteinExistence type="predicted"/>
<dbReference type="EMBL" id="AP022839">
    <property type="protein sequence ID" value="BCA96456.1"/>
    <property type="molecule type" value="Genomic_DNA"/>
</dbReference>
<feature type="transmembrane region" description="Helical" evidence="7">
    <location>
        <begin position="403"/>
        <end position="434"/>
    </location>
</feature>
<dbReference type="Pfam" id="PF03600">
    <property type="entry name" value="CitMHS"/>
    <property type="match status" value="1"/>
</dbReference>
<keyword evidence="6 7" id="KW-0472">Membrane</keyword>
<evidence type="ECO:0000256" key="4">
    <source>
        <dbReference type="ARBA" id="ARBA00022737"/>
    </source>
</evidence>
<keyword evidence="4" id="KW-0677">Repeat</keyword>